<dbReference type="Proteomes" id="UP000069940">
    <property type="component" value="Unassembled WGS sequence"/>
</dbReference>
<accession>A0ABM1YU35</accession>
<evidence type="ECO:0000313" key="3">
    <source>
        <dbReference type="Proteomes" id="UP000069940"/>
    </source>
</evidence>
<dbReference type="Gene3D" id="3.80.10.10">
    <property type="entry name" value="Ribonuclease Inhibitor"/>
    <property type="match status" value="1"/>
</dbReference>
<dbReference type="GeneID" id="109421290"/>
<dbReference type="PROSITE" id="PS50181">
    <property type="entry name" value="FBOX"/>
    <property type="match status" value="1"/>
</dbReference>
<sequence>MSFDSLPLEIVQFIFDHLSFQDLLSASLVCRRWYSATEKSINGKSWLAVHLDRHNDLTELAWNRRRHDSVLVTMLHSWEQLKPAMDVCSEKIRLRRLSFSRSWIDYVCQFLQLYADWVDGLEEIHISLDHRFLRNDSCSGRSYVIRLPTARRLYWSEIHIRRGNRNITVHGPRLKTVSISDSFASKLNLILPDCDALESLECTLYRKSFTELYKASYENLTTLILRIYYTVQDVKFLDFLPKLKWLTLLIEFEKDLLETLFPETTKAICRCTHLKGLQFIPMGDVASSGIDLTRLSESLPDLQQLELSNMYLISTKKAPTFQNLTILKLVNVNLQQTDDIQEINYPSLRTVSLDVMLLPRISLLTSPKKVELFINVDSLNLAEAVELCLTPFLKQFHPSIRDLTLFKPDCCDTIVDFSCLQTGLEQVARLRLVNLAISLKSLALIGNSSGLRHLTLSKCLIGVRGTTDQVILLEQLDTFELQQVQLDDPKQMQFPLARNARENLMGRSKRGSVVFCTDWDDDESLSTGVTVPRMNKKVNPL</sequence>
<dbReference type="InterPro" id="IPR036047">
    <property type="entry name" value="F-box-like_dom_sf"/>
</dbReference>
<dbReference type="Pfam" id="PF12937">
    <property type="entry name" value="F-box-like"/>
    <property type="match status" value="1"/>
</dbReference>
<protein>
    <recommendedName>
        <fullName evidence="1">F-box domain-containing protein</fullName>
    </recommendedName>
</protein>
<reference evidence="2" key="2">
    <citation type="submission" date="2025-05" db="UniProtKB">
        <authorList>
            <consortium name="EnsemblMetazoa"/>
        </authorList>
    </citation>
    <scope>IDENTIFICATION</scope>
    <source>
        <strain evidence="2">Foshan</strain>
    </source>
</reference>
<organism evidence="2 3">
    <name type="scientific">Aedes albopictus</name>
    <name type="common">Asian tiger mosquito</name>
    <name type="synonym">Stegomyia albopicta</name>
    <dbReference type="NCBI Taxonomy" id="7160"/>
    <lineage>
        <taxon>Eukaryota</taxon>
        <taxon>Metazoa</taxon>
        <taxon>Ecdysozoa</taxon>
        <taxon>Arthropoda</taxon>
        <taxon>Hexapoda</taxon>
        <taxon>Insecta</taxon>
        <taxon>Pterygota</taxon>
        <taxon>Neoptera</taxon>
        <taxon>Endopterygota</taxon>
        <taxon>Diptera</taxon>
        <taxon>Nematocera</taxon>
        <taxon>Culicoidea</taxon>
        <taxon>Culicidae</taxon>
        <taxon>Culicinae</taxon>
        <taxon>Aedini</taxon>
        <taxon>Aedes</taxon>
        <taxon>Stegomyia</taxon>
    </lineage>
</organism>
<dbReference type="SUPFAM" id="SSF81383">
    <property type="entry name" value="F-box domain"/>
    <property type="match status" value="1"/>
</dbReference>
<dbReference type="InterPro" id="IPR032675">
    <property type="entry name" value="LRR_dom_sf"/>
</dbReference>
<keyword evidence="3" id="KW-1185">Reference proteome</keyword>
<evidence type="ECO:0000259" key="1">
    <source>
        <dbReference type="PROSITE" id="PS50181"/>
    </source>
</evidence>
<reference evidence="3" key="1">
    <citation type="journal article" date="2015" name="Proc. Natl. Acad. Sci. U.S.A.">
        <title>Genome sequence of the Asian Tiger mosquito, Aedes albopictus, reveals insights into its biology, genetics, and evolution.</title>
        <authorList>
            <person name="Chen X.G."/>
            <person name="Jiang X."/>
            <person name="Gu J."/>
            <person name="Xu M."/>
            <person name="Wu Y."/>
            <person name="Deng Y."/>
            <person name="Zhang C."/>
            <person name="Bonizzoni M."/>
            <person name="Dermauw W."/>
            <person name="Vontas J."/>
            <person name="Armbruster P."/>
            <person name="Huang X."/>
            <person name="Yang Y."/>
            <person name="Zhang H."/>
            <person name="He W."/>
            <person name="Peng H."/>
            <person name="Liu Y."/>
            <person name="Wu K."/>
            <person name="Chen J."/>
            <person name="Lirakis M."/>
            <person name="Topalis P."/>
            <person name="Van Leeuwen T."/>
            <person name="Hall A.B."/>
            <person name="Jiang X."/>
            <person name="Thorpe C."/>
            <person name="Mueller R.L."/>
            <person name="Sun C."/>
            <person name="Waterhouse R.M."/>
            <person name="Yan G."/>
            <person name="Tu Z.J."/>
            <person name="Fang X."/>
            <person name="James A.A."/>
        </authorList>
    </citation>
    <scope>NUCLEOTIDE SEQUENCE [LARGE SCALE GENOMIC DNA]</scope>
    <source>
        <strain evidence="3">Foshan</strain>
    </source>
</reference>
<dbReference type="RefSeq" id="XP_019551334.2">
    <property type="nucleotide sequence ID" value="XM_019695789.4"/>
</dbReference>
<feature type="domain" description="F-box" evidence="1">
    <location>
        <begin position="1"/>
        <end position="49"/>
    </location>
</feature>
<dbReference type="Gene3D" id="1.20.1280.50">
    <property type="match status" value="1"/>
</dbReference>
<dbReference type="SMART" id="SM00256">
    <property type="entry name" value="FBOX"/>
    <property type="match status" value="1"/>
</dbReference>
<evidence type="ECO:0000313" key="2">
    <source>
        <dbReference type="EnsemblMetazoa" id="AALFPA23_012184.P17387"/>
    </source>
</evidence>
<dbReference type="EnsemblMetazoa" id="AALFPA23_012184.R17387">
    <property type="protein sequence ID" value="AALFPA23_012184.P17387"/>
    <property type="gene ID" value="AALFPA23_012184"/>
</dbReference>
<dbReference type="SUPFAM" id="SSF52058">
    <property type="entry name" value="L domain-like"/>
    <property type="match status" value="1"/>
</dbReference>
<proteinExistence type="predicted"/>
<name>A0ABM1YU35_AEDAL</name>
<dbReference type="InterPro" id="IPR001810">
    <property type="entry name" value="F-box_dom"/>
</dbReference>